<feature type="region of interest" description="Disordered" evidence="6">
    <location>
        <begin position="1"/>
        <end position="30"/>
    </location>
</feature>
<evidence type="ECO:0000256" key="2">
    <source>
        <dbReference type="ARBA" id="ARBA00013064"/>
    </source>
</evidence>
<dbReference type="PATRIC" id="fig|1263870.3.peg.6532"/>
<dbReference type="Gene3D" id="3.40.50.2300">
    <property type="match status" value="1"/>
</dbReference>
<evidence type="ECO:0000256" key="5">
    <source>
        <dbReference type="PIRSR" id="PIRSR617867-1"/>
    </source>
</evidence>
<name>M5TTG8_9BACT</name>
<gene>
    <name evidence="8" type="ORF">RSSM_06167</name>
</gene>
<comment type="caution">
    <text evidence="8">The sequence shown here is derived from an EMBL/GenBank/DDBJ whole genome shotgun (WGS) entry which is preliminary data.</text>
</comment>
<evidence type="ECO:0000256" key="6">
    <source>
        <dbReference type="SAM" id="MobiDB-lite"/>
    </source>
</evidence>
<keyword evidence="4" id="KW-0904">Protein phosphatase</keyword>
<evidence type="ECO:0000256" key="4">
    <source>
        <dbReference type="ARBA" id="ARBA00022912"/>
    </source>
</evidence>
<feature type="active site" description="Proton donor" evidence="5">
    <location>
        <position position="102"/>
    </location>
</feature>
<evidence type="ECO:0000256" key="1">
    <source>
        <dbReference type="ARBA" id="ARBA00011063"/>
    </source>
</evidence>
<dbReference type="Pfam" id="PF01451">
    <property type="entry name" value="LMWPc"/>
    <property type="match status" value="1"/>
</dbReference>
<comment type="similarity">
    <text evidence="1">Belongs to the low molecular weight phosphotyrosine protein phosphatase family.</text>
</comment>
<dbReference type="GO" id="GO:0004725">
    <property type="term" value="F:protein tyrosine phosphatase activity"/>
    <property type="evidence" value="ECO:0007669"/>
    <property type="project" value="UniProtKB-EC"/>
</dbReference>
<dbReference type="PANTHER" id="PTHR11717:SF7">
    <property type="entry name" value="LOW MOLECULAR WEIGHT PHOSPHOTYROSINE PROTEIN PHOSPHATASE"/>
    <property type="match status" value="1"/>
</dbReference>
<sequence length="138" mass="15226">MKSVANSARQDIRVESAGTEGYHVGERPDARMRKAAATRGYSLDSLGRQVDATDLQPGSYDLVVAMDQANLRRLRAIATSETSNVHLFSEFLDDGWPEEVPDPYYGGDEGFEEVLDMLEAGCPRVLESLTKTQKEAND</sequence>
<dbReference type="InterPro" id="IPR017867">
    <property type="entry name" value="Tyr_phospatase_low_mol_wt"/>
</dbReference>
<dbReference type="SMART" id="SM00226">
    <property type="entry name" value="LMWPc"/>
    <property type="match status" value="1"/>
</dbReference>
<dbReference type="PRINTS" id="PR00719">
    <property type="entry name" value="LMWPTPASE"/>
</dbReference>
<dbReference type="AlphaFoldDB" id="M5TTG8"/>
<organism evidence="8 9">
    <name type="scientific">Rhodopirellula sallentina SM41</name>
    <dbReference type="NCBI Taxonomy" id="1263870"/>
    <lineage>
        <taxon>Bacteria</taxon>
        <taxon>Pseudomonadati</taxon>
        <taxon>Planctomycetota</taxon>
        <taxon>Planctomycetia</taxon>
        <taxon>Pirellulales</taxon>
        <taxon>Pirellulaceae</taxon>
        <taxon>Rhodopirellula</taxon>
    </lineage>
</organism>
<dbReference type="EMBL" id="ANOH01000431">
    <property type="protein sequence ID" value="EMI52455.1"/>
    <property type="molecule type" value="Genomic_DNA"/>
</dbReference>
<dbReference type="EC" id="3.1.3.48" evidence="2"/>
<dbReference type="PANTHER" id="PTHR11717">
    <property type="entry name" value="LOW MOLECULAR WEIGHT PROTEIN TYROSINE PHOSPHATASE"/>
    <property type="match status" value="1"/>
</dbReference>
<keyword evidence="9" id="KW-1185">Reference proteome</keyword>
<evidence type="ECO:0000259" key="7">
    <source>
        <dbReference type="SMART" id="SM00226"/>
    </source>
</evidence>
<evidence type="ECO:0000313" key="9">
    <source>
        <dbReference type="Proteomes" id="UP000011885"/>
    </source>
</evidence>
<dbReference type="InterPro" id="IPR023485">
    <property type="entry name" value="Ptyr_pPase"/>
</dbReference>
<evidence type="ECO:0000313" key="8">
    <source>
        <dbReference type="EMBL" id="EMI52455.1"/>
    </source>
</evidence>
<reference evidence="8 9" key="1">
    <citation type="journal article" date="2013" name="Mar. Genomics">
        <title>Expression of sulfatases in Rhodopirellula baltica and the diversity of sulfatases in the genus Rhodopirellula.</title>
        <authorList>
            <person name="Wegner C.E."/>
            <person name="Richter-Heitmann T."/>
            <person name="Klindworth A."/>
            <person name="Klockow C."/>
            <person name="Richter M."/>
            <person name="Achstetter T."/>
            <person name="Glockner F.O."/>
            <person name="Harder J."/>
        </authorList>
    </citation>
    <scope>NUCLEOTIDE SEQUENCE [LARGE SCALE GENOMIC DNA]</scope>
    <source>
        <strain evidence="8 9">SM41</strain>
    </source>
</reference>
<protein>
    <recommendedName>
        <fullName evidence="2">protein-tyrosine-phosphatase</fullName>
        <ecNumber evidence="2">3.1.3.48</ecNumber>
    </recommendedName>
</protein>
<accession>M5TTG8</accession>
<keyword evidence="3 8" id="KW-0378">Hydrolase</keyword>
<evidence type="ECO:0000256" key="3">
    <source>
        <dbReference type="ARBA" id="ARBA00022801"/>
    </source>
</evidence>
<dbReference type="InterPro" id="IPR036196">
    <property type="entry name" value="Ptyr_pPase_sf"/>
</dbReference>
<dbReference type="SUPFAM" id="SSF52788">
    <property type="entry name" value="Phosphotyrosine protein phosphatases I"/>
    <property type="match status" value="1"/>
</dbReference>
<dbReference type="CDD" id="cd16343">
    <property type="entry name" value="LMWPTP"/>
    <property type="match status" value="1"/>
</dbReference>
<proteinExistence type="inferred from homology"/>
<feature type="domain" description="Phosphotyrosine protein phosphatase I" evidence="7">
    <location>
        <begin position="2"/>
        <end position="128"/>
    </location>
</feature>
<dbReference type="InterPro" id="IPR050438">
    <property type="entry name" value="LMW_PTPase"/>
</dbReference>
<dbReference type="Proteomes" id="UP000011885">
    <property type="component" value="Unassembled WGS sequence"/>
</dbReference>